<dbReference type="EMBL" id="JAGDFM010001038">
    <property type="protein sequence ID" value="KAG7375615.1"/>
    <property type="molecule type" value="Genomic_DNA"/>
</dbReference>
<dbReference type="Proteomes" id="UP000694044">
    <property type="component" value="Unassembled WGS sequence"/>
</dbReference>
<evidence type="ECO:0000313" key="2">
    <source>
        <dbReference type="Proteomes" id="UP000694044"/>
    </source>
</evidence>
<keyword evidence="2" id="KW-1185">Reference proteome</keyword>
<comment type="caution">
    <text evidence="1">The sequence shown here is derived from an EMBL/GenBank/DDBJ whole genome shotgun (WGS) entry which is preliminary data.</text>
</comment>
<dbReference type="OrthoDB" id="78712at2759"/>
<sequence length="210" mass="23613">MEESLSQLEAQRTTETEQGKRSRIIQCKNVLLAEVTAFLSFDSNFSKDDRGVRSEINPEDNSAAFHLFELKKHLSKELAQYVDVMVTEFDELAEGQSILAAKVTESTQLYMSFKRQCGVLEGQSVELTSGLETLHARLQKNDVVCKKLYQINGALLKRLQTPAIEAYTGPSESNFSSPRMERPPALAIALRAGTRSEMINPQHGTYKRRI</sequence>
<accession>A0A8T1V3H8</accession>
<protein>
    <submittedName>
        <fullName evidence="1">Uncharacterized protein</fullName>
    </submittedName>
</protein>
<evidence type="ECO:0000313" key="1">
    <source>
        <dbReference type="EMBL" id="KAG7375615.1"/>
    </source>
</evidence>
<reference evidence="1" key="1">
    <citation type="submission" date="2021-02" db="EMBL/GenBank/DDBJ databases">
        <authorList>
            <person name="Palmer J.M."/>
        </authorList>
    </citation>
    <scope>NUCLEOTIDE SEQUENCE</scope>
    <source>
        <strain evidence="1">SCRP734</strain>
    </source>
</reference>
<proteinExistence type="predicted"/>
<organism evidence="1 2">
    <name type="scientific">Phytophthora pseudosyringae</name>
    <dbReference type="NCBI Taxonomy" id="221518"/>
    <lineage>
        <taxon>Eukaryota</taxon>
        <taxon>Sar</taxon>
        <taxon>Stramenopiles</taxon>
        <taxon>Oomycota</taxon>
        <taxon>Peronosporomycetes</taxon>
        <taxon>Peronosporales</taxon>
        <taxon>Peronosporaceae</taxon>
        <taxon>Phytophthora</taxon>
    </lineage>
</organism>
<name>A0A8T1V3H8_9STRA</name>
<gene>
    <name evidence="1" type="ORF">PHYPSEUDO_000459</name>
</gene>
<dbReference type="AlphaFoldDB" id="A0A8T1V3H8"/>